<name>A0A9Q4T3G3_9ENTR</name>
<keyword evidence="1" id="KW-1133">Transmembrane helix</keyword>
<dbReference type="EMBL" id="RPBY01000004">
    <property type="protein sequence ID" value="NCH88157.1"/>
    <property type="molecule type" value="Genomic_DNA"/>
</dbReference>
<dbReference type="AlphaFoldDB" id="A0A9Q4T3G3"/>
<evidence type="ECO:0000313" key="2">
    <source>
        <dbReference type="EMBL" id="NCH88157.1"/>
    </source>
</evidence>
<sequence length="189" mass="20357">MKKWGWGLLAVGLVWAFIAFNMDVTVLTESGSRVNNLGLIASRQNHIFIGAFIVLCGLLVALLGKGDSEKQVKCPFCAELISAEARKCKHCGSAVEPANEAAPEQEPVGADFVIGEGESAELNREAVKALAARYVSRMPRQQAGEIMTSNQQEISKLRAGMPQSCAERFDAALESELTALQHVWGSAKP</sequence>
<reference evidence="2" key="1">
    <citation type="submission" date="2018-11" db="EMBL/GenBank/DDBJ databases">
        <title>Genomics analysis of Putative Virulence Factors on Adhesion and Cytotoxicity for Cronobacter spp.</title>
        <authorList>
            <person name="Cui J."/>
        </authorList>
    </citation>
    <scope>NUCLEOTIDE SEQUENCE</scope>
    <source>
        <strain evidence="2">SD69</strain>
    </source>
</reference>
<keyword evidence="1" id="KW-0472">Membrane</keyword>
<feature type="transmembrane region" description="Helical" evidence="1">
    <location>
        <begin position="44"/>
        <end position="63"/>
    </location>
</feature>
<evidence type="ECO:0000313" key="3">
    <source>
        <dbReference type="Proteomes" id="UP000778262"/>
    </source>
</evidence>
<evidence type="ECO:0000256" key="1">
    <source>
        <dbReference type="SAM" id="Phobius"/>
    </source>
</evidence>
<protein>
    <submittedName>
        <fullName evidence="2">Zinc ribbon domain-containing protein</fullName>
    </submittedName>
</protein>
<comment type="caution">
    <text evidence="2">The sequence shown here is derived from an EMBL/GenBank/DDBJ whole genome shotgun (WGS) entry which is preliminary data.</text>
</comment>
<accession>A0A9Q4T3G3</accession>
<dbReference type="RefSeq" id="WP_105720606.1">
    <property type="nucleotide sequence ID" value="NZ_NRNQ01000013.1"/>
</dbReference>
<dbReference type="Proteomes" id="UP000778262">
    <property type="component" value="Unassembled WGS sequence"/>
</dbReference>
<proteinExistence type="predicted"/>
<gene>
    <name evidence="2" type="ORF">EHJ13_12025</name>
</gene>
<organism evidence="2 3">
    <name type="scientific">Cronobacter dublinensis</name>
    <dbReference type="NCBI Taxonomy" id="413497"/>
    <lineage>
        <taxon>Bacteria</taxon>
        <taxon>Pseudomonadati</taxon>
        <taxon>Pseudomonadota</taxon>
        <taxon>Gammaproteobacteria</taxon>
        <taxon>Enterobacterales</taxon>
        <taxon>Enterobacteriaceae</taxon>
        <taxon>Cronobacter</taxon>
    </lineage>
</organism>
<keyword evidence="1" id="KW-0812">Transmembrane</keyword>